<organism evidence="2">
    <name type="scientific">Dendrocoelum lacteum</name>
    <dbReference type="NCBI Taxonomy" id="27895"/>
    <lineage>
        <taxon>Eukaryota</taxon>
        <taxon>Metazoa</taxon>
        <taxon>Spiralia</taxon>
        <taxon>Lophotrochozoa</taxon>
        <taxon>Platyhelminthes</taxon>
        <taxon>Rhabditophora</taxon>
        <taxon>Seriata</taxon>
        <taxon>Tricladida</taxon>
        <taxon>Continenticola</taxon>
        <taxon>Planarioidea</taxon>
        <taxon>Dendrocoelidae</taxon>
        <taxon>Dendrocoelum</taxon>
    </lineage>
</organism>
<dbReference type="GO" id="GO:0000164">
    <property type="term" value="C:protein phosphatase type 1 complex"/>
    <property type="evidence" value="ECO:0007669"/>
    <property type="project" value="TreeGrafter"/>
</dbReference>
<accession>T1D125</accession>
<dbReference type="PANTHER" id="PTHR12307">
    <property type="entry name" value="PROTEIN PHOSPHATASE 1 REGULATORY SUBUNIT"/>
    <property type="match status" value="1"/>
</dbReference>
<dbReference type="InterPro" id="IPR005036">
    <property type="entry name" value="CBM21_dom"/>
</dbReference>
<dbReference type="EMBL" id="GAKU01000053">
    <property type="protein sequence ID" value="JAA92584.1"/>
    <property type="molecule type" value="mRNA"/>
</dbReference>
<dbReference type="AlphaFoldDB" id="T1D125"/>
<dbReference type="PROSITE" id="PS51159">
    <property type="entry name" value="CBM21"/>
    <property type="match status" value="1"/>
</dbReference>
<dbReference type="InterPro" id="IPR050782">
    <property type="entry name" value="PP1_regulatory_subunit_3"/>
</dbReference>
<evidence type="ECO:0000259" key="1">
    <source>
        <dbReference type="PROSITE" id="PS51159"/>
    </source>
</evidence>
<dbReference type="PANTHER" id="PTHR12307:SF36">
    <property type="entry name" value="GLYCOGEN-BINDING SUBUNIT 76A"/>
    <property type="match status" value="1"/>
</dbReference>
<dbReference type="GO" id="GO:0005979">
    <property type="term" value="P:regulation of glycogen biosynthetic process"/>
    <property type="evidence" value="ECO:0007669"/>
    <property type="project" value="TreeGrafter"/>
</dbReference>
<reference evidence="2" key="1">
    <citation type="submission" date="2013-06" db="EMBL/GenBank/DDBJ databases">
        <title>Reactivating head regrowth in a regeneration deficient planarian species.</title>
        <authorList>
            <person name="Liu S.-Y."/>
            <person name="Brandl H."/>
            <person name="Henry I."/>
            <person name="Rink J."/>
        </authorList>
    </citation>
    <scope>NUCLEOTIDE SEQUENCE</scope>
</reference>
<feature type="domain" description="CBM21" evidence="1">
    <location>
        <begin position="100"/>
        <end position="220"/>
    </location>
</feature>
<dbReference type="Gene3D" id="2.60.40.2440">
    <property type="entry name" value="Carbohydrate binding type-21 domain"/>
    <property type="match status" value="1"/>
</dbReference>
<dbReference type="GO" id="GO:0008157">
    <property type="term" value="F:protein phosphatase 1 binding"/>
    <property type="evidence" value="ECO:0007669"/>
    <property type="project" value="TreeGrafter"/>
</dbReference>
<protein>
    <submittedName>
        <fullName evidence="2">PPP1R-1</fullName>
    </submittedName>
</protein>
<name>T1D125_9PLAT</name>
<evidence type="ECO:0000313" key="2">
    <source>
        <dbReference type="EMBL" id="JAA92584.1"/>
    </source>
</evidence>
<dbReference type="GO" id="GO:2001069">
    <property type="term" value="F:glycogen binding"/>
    <property type="evidence" value="ECO:0007669"/>
    <property type="project" value="TreeGrafter"/>
</dbReference>
<sequence length="225" mass="26553">MLSTLHYDYFCHSTKYLNMNGPRKCSSLKKVTFADEKGFSLTSVKNLNNFDFSEFQRIMHSSTEIKEYKKLVEDYSEKNVCDYKWRLQFQDPSINLYNVEQKILKNNVALESIKASENDKGISQISGTVKVKKLSSEKSVLIRVSFDNWKSYEDHRTVFCYSTKYCYCHSEEKNDIFWFQINLPIINQMREDIVTEFAIVLRCKSAEFWDNNENKNYSVTLVKCS</sequence>
<dbReference type="Pfam" id="PF03370">
    <property type="entry name" value="CBM_21"/>
    <property type="match status" value="1"/>
</dbReference>
<dbReference type="InterPro" id="IPR038175">
    <property type="entry name" value="CBM21_dom_sf"/>
</dbReference>
<proteinExistence type="evidence at transcript level"/>